<keyword evidence="1" id="KW-1133">Transmembrane helix</keyword>
<dbReference type="RefSeq" id="WP_343767156.1">
    <property type="nucleotide sequence ID" value="NZ_BAAACF010000001.1"/>
</dbReference>
<protein>
    <recommendedName>
        <fullName evidence="4">ABC transporter permease</fullName>
    </recommendedName>
</protein>
<keyword evidence="1" id="KW-0812">Transmembrane</keyword>
<keyword evidence="3" id="KW-1185">Reference proteome</keyword>
<feature type="transmembrane region" description="Helical" evidence="1">
    <location>
        <begin position="110"/>
        <end position="132"/>
    </location>
</feature>
<sequence length="206" mass="24456">MKNKLEILLFKIKVGSKVSLPLVIFVILYPFLLFLRSGQPPGQQSVPVGTITLLMAVLFFQNVKFLETFLRFGGSRIRYFKYRLSEAFITSLAFIVLLWIYYYFIMREDINFNIMIKLSIYYFVYIFLCFSTKIFAEIVNKSQYLAISYSMIFFYAILFLRYGIWLLVSSIDTIMLNFNQAILWELIIIIFNIWMSYIALKTIEVH</sequence>
<evidence type="ECO:0000313" key="3">
    <source>
        <dbReference type="Proteomes" id="UP001500339"/>
    </source>
</evidence>
<dbReference type="Proteomes" id="UP001500339">
    <property type="component" value="Unassembled WGS sequence"/>
</dbReference>
<proteinExistence type="predicted"/>
<evidence type="ECO:0000313" key="2">
    <source>
        <dbReference type="EMBL" id="GAA0720215.1"/>
    </source>
</evidence>
<evidence type="ECO:0008006" key="4">
    <source>
        <dbReference type="Google" id="ProtNLM"/>
    </source>
</evidence>
<name>A0ABN1IRZ9_9CLOT</name>
<reference evidence="2 3" key="1">
    <citation type="journal article" date="2019" name="Int. J. Syst. Evol. Microbiol.">
        <title>The Global Catalogue of Microorganisms (GCM) 10K type strain sequencing project: providing services to taxonomists for standard genome sequencing and annotation.</title>
        <authorList>
            <consortium name="The Broad Institute Genomics Platform"/>
            <consortium name="The Broad Institute Genome Sequencing Center for Infectious Disease"/>
            <person name="Wu L."/>
            <person name="Ma J."/>
        </authorList>
    </citation>
    <scope>NUCLEOTIDE SEQUENCE [LARGE SCALE GENOMIC DNA]</scope>
    <source>
        <strain evidence="2 3">JCM 1405</strain>
    </source>
</reference>
<gene>
    <name evidence="2" type="ORF">GCM10008905_09170</name>
</gene>
<feature type="transmembrane region" description="Helical" evidence="1">
    <location>
        <begin position="84"/>
        <end position="104"/>
    </location>
</feature>
<keyword evidence="1" id="KW-0472">Membrane</keyword>
<accession>A0ABN1IRZ9</accession>
<evidence type="ECO:0000256" key="1">
    <source>
        <dbReference type="SAM" id="Phobius"/>
    </source>
</evidence>
<feature type="transmembrane region" description="Helical" evidence="1">
    <location>
        <begin position="182"/>
        <end position="200"/>
    </location>
</feature>
<feature type="transmembrane region" description="Helical" evidence="1">
    <location>
        <begin position="44"/>
        <end position="63"/>
    </location>
</feature>
<feature type="transmembrane region" description="Helical" evidence="1">
    <location>
        <begin position="144"/>
        <end position="162"/>
    </location>
</feature>
<dbReference type="EMBL" id="BAAACF010000001">
    <property type="protein sequence ID" value="GAA0720215.1"/>
    <property type="molecule type" value="Genomic_DNA"/>
</dbReference>
<comment type="caution">
    <text evidence="2">The sequence shown here is derived from an EMBL/GenBank/DDBJ whole genome shotgun (WGS) entry which is preliminary data.</text>
</comment>
<organism evidence="2 3">
    <name type="scientific">Clostridium malenominatum</name>
    <dbReference type="NCBI Taxonomy" id="1539"/>
    <lineage>
        <taxon>Bacteria</taxon>
        <taxon>Bacillati</taxon>
        <taxon>Bacillota</taxon>
        <taxon>Clostridia</taxon>
        <taxon>Eubacteriales</taxon>
        <taxon>Clostridiaceae</taxon>
        <taxon>Clostridium</taxon>
    </lineage>
</organism>